<evidence type="ECO:0000313" key="3">
    <source>
        <dbReference type="Proteomes" id="UP000244005"/>
    </source>
</evidence>
<proteinExistence type="predicted"/>
<dbReference type="InterPro" id="IPR024632">
    <property type="entry name" value="PLipase_D_C"/>
</dbReference>
<dbReference type="Proteomes" id="UP000244005">
    <property type="component" value="Unassembled WGS sequence"/>
</dbReference>
<reference evidence="3" key="1">
    <citation type="journal article" date="2017" name="Cell">
        <title>Insights into land plant evolution garnered from the Marchantia polymorpha genome.</title>
        <authorList>
            <person name="Bowman J.L."/>
            <person name="Kohchi T."/>
            <person name="Yamato K.T."/>
            <person name="Jenkins J."/>
            <person name="Shu S."/>
            <person name="Ishizaki K."/>
            <person name="Yamaoka S."/>
            <person name="Nishihama R."/>
            <person name="Nakamura Y."/>
            <person name="Berger F."/>
            <person name="Adam C."/>
            <person name="Aki S.S."/>
            <person name="Althoff F."/>
            <person name="Araki T."/>
            <person name="Arteaga-Vazquez M.A."/>
            <person name="Balasubrmanian S."/>
            <person name="Barry K."/>
            <person name="Bauer D."/>
            <person name="Boehm C.R."/>
            <person name="Briginshaw L."/>
            <person name="Caballero-Perez J."/>
            <person name="Catarino B."/>
            <person name="Chen F."/>
            <person name="Chiyoda S."/>
            <person name="Chovatia M."/>
            <person name="Davies K.M."/>
            <person name="Delmans M."/>
            <person name="Demura T."/>
            <person name="Dierschke T."/>
            <person name="Dolan L."/>
            <person name="Dorantes-Acosta A.E."/>
            <person name="Eklund D.M."/>
            <person name="Florent S.N."/>
            <person name="Flores-Sandoval E."/>
            <person name="Fujiyama A."/>
            <person name="Fukuzawa H."/>
            <person name="Galik B."/>
            <person name="Grimanelli D."/>
            <person name="Grimwood J."/>
            <person name="Grossniklaus U."/>
            <person name="Hamada T."/>
            <person name="Haseloff J."/>
            <person name="Hetherington A.J."/>
            <person name="Higo A."/>
            <person name="Hirakawa Y."/>
            <person name="Hundley H.N."/>
            <person name="Ikeda Y."/>
            <person name="Inoue K."/>
            <person name="Inoue S.I."/>
            <person name="Ishida S."/>
            <person name="Jia Q."/>
            <person name="Kakita M."/>
            <person name="Kanazawa T."/>
            <person name="Kawai Y."/>
            <person name="Kawashima T."/>
            <person name="Kennedy M."/>
            <person name="Kinose K."/>
            <person name="Kinoshita T."/>
            <person name="Kohara Y."/>
            <person name="Koide E."/>
            <person name="Komatsu K."/>
            <person name="Kopischke S."/>
            <person name="Kubo M."/>
            <person name="Kyozuka J."/>
            <person name="Lagercrantz U."/>
            <person name="Lin S.S."/>
            <person name="Lindquist E."/>
            <person name="Lipzen A.M."/>
            <person name="Lu C.W."/>
            <person name="De Luna E."/>
            <person name="Martienssen R.A."/>
            <person name="Minamino N."/>
            <person name="Mizutani M."/>
            <person name="Mizutani M."/>
            <person name="Mochizuki N."/>
            <person name="Monte I."/>
            <person name="Mosher R."/>
            <person name="Nagasaki H."/>
            <person name="Nakagami H."/>
            <person name="Naramoto S."/>
            <person name="Nishitani K."/>
            <person name="Ohtani M."/>
            <person name="Okamoto T."/>
            <person name="Okumura M."/>
            <person name="Phillips J."/>
            <person name="Pollak B."/>
            <person name="Reinders A."/>
            <person name="Rovekamp M."/>
            <person name="Sano R."/>
            <person name="Sawa S."/>
            <person name="Schmid M.W."/>
            <person name="Shirakawa M."/>
            <person name="Solano R."/>
            <person name="Spunde A."/>
            <person name="Suetsugu N."/>
            <person name="Sugano S."/>
            <person name="Sugiyama A."/>
            <person name="Sun R."/>
            <person name="Suzuki Y."/>
            <person name="Takenaka M."/>
            <person name="Takezawa D."/>
            <person name="Tomogane H."/>
            <person name="Tsuzuki M."/>
            <person name="Ueda T."/>
            <person name="Umeda M."/>
            <person name="Ward J.M."/>
            <person name="Watanabe Y."/>
            <person name="Yazaki K."/>
            <person name="Yokoyama R."/>
            <person name="Yoshitake Y."/>
            <person name="Yotsui I."/>
            <person name="Zachgo S."/>
            <person name="Schmutz J."/>
        </authorList>
    </citation>
    <scope>NUCLEOTIDE SEQUENCE [LARGE SCALE GENOMIC DNA]</scope>
    <source>
        <strain evidence="3">Tak-1</strain>
    </source>
</reference>
<dbReference type="Pfam" id="PF12357">
    <property type="entry name" value="PLD_C"/>
    <property type="match status" value="1"/>
</dbReference>
<gene>
    <name evidence="2" type="ORF">MARPO_0059s0055</name>
</gene>
<feature type="domain" description="Phospholipase D C-terminal" evidence="1">
    <location>
        <begin position="12"/>
        <end position="64"/>
    </location>
</feature>
<dbReference type="OrthoDB" id="14911at2759"/>
<evidence type="ECO:0000259" key="1">
    <source>
        <dbReference type="Pfam" id="PF12357"/>
    </source>
</evidence>
<protein>
    <recommendedName>
        <fullName evidence="1">Phospholipase D C-terminal domain-containing protein</fullName>
    </recommendedName>
</protein>
<organism evidence="2 3">
    <name type="scientific">Marchantia polymorpha</name>
    <name type="common">Common liverwort</name>
    <name type="synonym">Marchantia aquatica</name>
    <dbReference type="NCBI Taxonomy" id="3197"/>
    <lineage>
        <taxon>Eukaryota</taxon>
        <taxon>Viridiplantae</taxon>
        <taxon>Streptophyta</taxon>
        <taxon>Embryophyta</taxon>
        <taxon>Marchantiophyta</taxon>
        <taxon>Marchantiopsida</taxon>
        <taxon>Marchantiidae</taxon>
        <taxon>Marchantiales</taxon>
        <taxon>Marchantiaceae</taxon>
        <taxon>Marchantia</taxon>
    </lineage>
</organism>
<sequence length="75" mass="8377">MVNRLNMDDAFETVWEGYRNACFDNLPTRTLREISRVAVIHEGDVTELPGMTCFPDTKAPILGALQEALPPILTT</sequence>
<name>A0A2R6WTG4_MARPO</name>
<evidence type="ECO:0000313" key="2">
    <source>
        <dbReference type="EMBL" id="PTQ37119.1"/>
    </source>
</evidence>
<keyword evidence="3" id="KW-1185">Reference proteome</keyword>
<dbReference type="EMBL" id="KZ772731">
    <property type="protein sequence ID" value="PTQ37119.1"/>
    <property type="molecule type" value="Genomic_DNA"/>
</dbReference>
<dbReference type="AlphaFoldDB" id="A0A2R6WTG4"/>
<accession>A0A2R6WTG4</accession>
<dbReference type="Gramene" id="Mp6g12930.1">
    <property type="protein sequence ID" value="Mp6g12930.1.cds"/>
    <property type="gene ID" value="Mp6g12930"/>
</dbReference>